<dbReference type="GO" id="GO:0009097">
    <property type="term" value="P:isoleucine biosynthetic process"/>
    <property type="evidence" value="ECO:0007669"/>
    <property type="project" value="TreeGrafter"/>
</dbReference>
<comment type="similarity">
    <text evidence="1 3">Belongs to the TPP enzyme family.</text>
</comment>
<dbReference type="Proteomes" id="UP000598297">
    <property type="component" value="Unassembled WGS sequence"/>
</dbReference>
<dbReference type="InterPro" id="IPR012001">
    <property type="entry name" value="Thiamin_PyroP_enz_TPP-bd_dom"/>
</dbReference>
<reference evidence="7" key="1">
    <citation type="submission" date="2020-01" db="EMBL/GenBank/DDBJ databases">
        <title>Whole-genome analyses of novel actinobacteria.</title>
        <authorList>
            <person name="Sahin N."/>
        </authorList>
    </citation>
    <scope>NUCLEOTIDE SEQUENCE</scope>
    <source>
        <strain evidence="7">YC537</strain>
    </source>
</reference>
<comment type="caution">
    <text evidence="7">The sequence shown here is derived from an EMBL/GenBank/DDBJ whole genome shotgun (WGS) entry which is preliminary data.</text>
</comment>
<evidence type="ECO:0000256" key="1">
    <source>
        <dbReference type="ARBA" id="ARBA00007812"/>
    </source>
</evidence>
<dbReference type="AlphaFoldDB" id="A0A964UKC3"/>
<dbReference type="GO" id="GO:0003984">
    <property type="term" value="F:acetolactate synthase activity"/>
    <property type="evidence" value="ECO:0007669"/>
    <property type="project" value="TreeGrafter"/>
</dbReference>
<evidence type="ECO:0000259" key="4">
    <source>
        <dbReference type="Pfam" id="PF00205"/>
    </source>
</evidence>
<accession>A0A964UKC3</accession>
<keyword evidence="2 3" id="KW-0786">Thiamine pyrophosphate</keyword>
<dbReference type="Gene3D" id="3.40.50.1220">
    <property type="entry name" value="TPP-binding domain"/>
    <property type="match status" value="1"/>
</dbReference>
<dbReference type="GO" id="GO:0005948">
    <property type="term" value="C:acetolactate synthase complex"/>
    <property type="evidence" value="ECO:0007669"/>
    <property type="project" value="TreeGrafter"/>
</dbReference>
<dbReference type="SUPFAM" id="SSF52467">
    <property type="entry name" value="DHS-like NAD/FAD-binding domain"/>
    <property type="match status" value="1"/>
</dbReference>
<dbReference type="PANTHER" id="PTHR18968">
    <property type="entry name" value="THIAMINE PYROPHOSPHATE ENZYMES"/>
    <property type="match status" value="1"/>
</dbReference>
<dbReference type="Pfam" id="PF00205">
    <property type="entry name" value="TPP_enzyme_M"/>
    <property type="match status" value="1"/>
</dbReference>
<feature type="domain" description="Thiamine pyrophosphate enzyme central" evidence="4">
    <location>
        <begin position="201"/>
        <end position="334"/>
    </location>
</feature>
<evidence type="ECO:0000256" key="3">
    <source>
        <dbReference type="RuleBase" id="RU362132"/>
    </source>
</evidence>
<name>A0A964UKC3_9ACTN</name>
<dbReference type="GO" id="GO:0050660">
    <property type="term" value="F:flavin adenine dinucleotide binding"/>
    <property type="evidence" value="ECO:0007669"/>
    <property type="project" value="TreeGrafter"/>
</dbReference>
<organism evidence="7 8">
    <name type="scientific">Streptomyces boluensis</name>
    <dbReference type="NCBI Taxonomy" id="1775135"/>
    <lineage>
        <taxon>Bacteria</taxon>
        <taxon>Bacillati</taxon>
        <taxon>Actinomycetota</taxon>
        <taxon>Actinomycetes</taxon>
        <taxon>Kitasatosporales</taxon>
        <taxon>Streptomycetaceae</taxon>
        <taxon>Streptomyces</taxon>
    </lineage>
</organism>
<dbReference type="EMBL" id="JAAAHS010000006">
    <property type="protein sequence ID" value="NBE50202.1"/>
    <property type="molecule type" value="Genomic_DNA"/>
</dbReference>
<evidence type="ECO:0000313" key="8">
    <source>
        <dbReference type="Proteomes" id="UP000598297"/>
    </source>
</evidence>
<dbReference type="GO" id="GO:0009099">
    <property type="term" value="P:L-valine biosynthetic process"/>
    <property type="evidence" value="ECO:0007669"/>
    <property type="project" value="TreeGrafter"/>
</dbReference>
<dbReference type="SUPFAM" id="SSF52518">
    <property type="entry name" value="Thiamin diphosphate-binding fold (THDP-binding)"/>
    <property type="match status" value="2"/>
</dbReference>
<dbReference type="InterPro" id="IPR011766">
    <property type="entry name" value="TPP_enzyme_TPP-bd"/>
</dbReference>
<feature type="domain" description="Thiamine pyrophosphate enzyme TPP-binding" evidence="5">
    <location>
        <begin position="403"/>
        <end position="541"/>
    </location>
</feature>
<dbReference type="InterPro" id="IPR045229">
    <property type="entry name" value="TPP_enz"/>
</dbReference>
<dbReference type="OrthoDB" id="4959782at2"/>
<dbReference type="GO" id="GO:0000287">
    <property type="term" value="F:magnesium ion binding"/>
    <property type="evidence" value="ECO:0007669"/>
    <property type="project" value="InterPro"/>
</dbReference>
<dbReference type="CDD" id="cd00568">
    <property type="entry name" value="TPP_enzymes"/>
    <property type="match status" value="1"/>
</dbReference>
<evidence type="ECO:0000256" key="2">
    <source>
        <dbReference type="ARBA" id="ARBA00023052"/>
    </source>
</evidence>
<dbReference type="InterPro" id="IPR029035">
    <property type="entry name" value="DHS-like_NAD/FAD-binding_dom"/>
</dbReference>
<protein>
    <recommendedName>
        <fullName evidence="9">Acetolactate synthase</fullName>
    </recommendedName>
</protein>
<evidence type="ECO:0008006" key="9">
    <source>
        <dbReference type="Google" id="ProtNLM"/>
    </source>
</evidence>
<feature type="domain" description="Thiamine pyrophosphate enzyme N-terminal TPP-binding" evidence="6">
    <location>
        <begin position="8"/>
        <end position="119"/>
    </location>
</feature>
<evidence type="ECO:0000259" key="6">
    <source>
        <dbReference type="Pfam" id="PF02776"/>
    </source>
</evidence>
<dbReference type="PANTHER" id="PTHR18968:SF13">
    <property type="entry name" value="ACETOLACTATE SYNTHASE CATALYTIC SUBUNIT, MITOCHONDRIAL"/>
    <property type="match status" value="1"/>
</dbReference>
<dbReference type="Pfam" id="PF02775">
    <property type="entry name" value="TPP_enzyme_C"/>
    <property type="match status" value="1"/>
</dbReference>
<sequence length="551" mass="58304">MTLHTVDGGGAVALALEALGVETVFTIPSAHTLAILKAVHQRGRIRVVGCRHEQGVLHAADAYARTTGRLGVAVASTGPGTANTMGGLYEAQYASSPVLLITSQVPTHHLGRGRAYVHEAEQQAAMLRTQCREVVTVTEADTLAETVVRLGRSALSGRPRPVAVEIPTDVQEAYETVVDLEALTAAAARPLPRRTPSADAVARAAELLAGARRPVIWAGGGVIRSEGAPQALRALARHWQAPVITSREGRGAIGEHDPLSLGGSAIDGDMPGYLASCDAMLAVGTRFQQYPTAEWSLRLPERLVHLDADPTVIGRSYPSAQALVGDAEAGLRALYAALPSPDTDVALDRKRHLEEGRQALARTHALVAGRVGTDHTAICRSIEQHRPRRSVVVRDATVPAYAWGETLLPIHHARTSIRSTAAGIGPGLPLAIGAALGSNEPVVVLQGDGGFMLSVGELATAVQHQLPIVICLFNDSGYQMLRTIEARRGDGTLHDVDLRTPDFAALATSFGARGVRVASAPDFDEAFARAPRHHGPTLIDIDMHSLIPIDR</sequence>
<dbReference type="CDD" id="cd07035">
    <property type="entry name" value="TPP_PYR_POX_like"/>
    <property type="match status" value="1"/>
</dbReference>
<dbReference type="InterPro" id="IPR012000">
    <property type="entry name" value="Thiamin_PyroP_enz_cen_dom"/>
</dbReference>
<gene>
    <name evidence="7" type="ORF">GUY60_01905</name>
</gene>
<keyword evidence="8" id="KW-1185">Reference proteome</keyword>
<evidence type="ECO:0000259" key="5">
    <source>
        <dbReference type="Pfam" id="PF02775"/>
    </source>
</evidence>
<dbReference type="GO" id="GO:0030976">
    <property type="term" value="F:thiamine pyrophosphate binding"/>
    <property type="evidence" value="ECO:0007669"/>
    <property type="project" value="InterPro"/>
</dbReference>
<dbReference type="Gene3D" id="3.40.50.970">
    <property type="match status" value="2"/>
</dbReference>
<dbReference type="InterPro" id="IPR029061">
    <property type="entry name" value="THDP-binding"/>
</dbReference>
<dbReference type="Pfam" id="PF02776">
    <property type="entry name" value="TPP_enzyme_N"/>
    <property type="match status" value="1"/>
</dbReference>
<evidence type="ECO:0000313" key="7">
    <source>
        <dbReference type="EMBL" id="NBE50202.1"/>
    </source>
</evidence>
<dbReference type="RefSeq" id="WP_161693063.1">
    <property type="nucleotide sequence ID" value="NZ_JAAAHS010000006.1"/>
</dbReference>
<proteinExistence type="inferred from homology"/>